<dbReference type="OrthoDB" id="9798559at2"/>
<accession>A0A1G8VSF8</accession>
<organism evidence="1 2">
    <name type="scientific">Sediminibacillus albus</name>
    <dbReference type="NCBI Taxonomy" id="407036"/>
    <lineage>
        <taxon>Bacteria</taxon>
        <taxon>Bacillati</taxon>
        <taxon>Bacillota</taxon>
        <taxon>Bacilli</taxon>
        <taxon>Bacillales</taxon>
        <taxon>Bacillaceae</taxon>
        <taxon>Sediminibacillus</taxon>
    </lineage>
</organism>
<dbReference type="STRING" id="407036.SAMN05216243_0323"/>
<dbReference type="Pfam" id="PF02597">
    <property type="entry name" value="ThiS"/>
    <property type="match status" value="1"/>
</dbReference>
<dbReference type="NCBIfam" id="TIGR01683">
    <property type="entry name" value="thiS"/>
    <property type="match status" value="1"/>
</dbReference>
<dbReference type="Proteomes" id="UP000198694">
    <property type="component" value="Unassembled WGS sequence"/>
</dbReference>
<dbReference type="EMBL" id="FNFL01000001">
    <property type="protein sequence ID" value="SDJ68966.1"/>
    <property type="molecule type" value="Genomic_DNA"/>
</dbReference>
<name>A0A1G8VSF8_9BACI</name>
<evidence type="ECO:0000313" key="1">
    <source>
        <dbReference type="EMBL" id="SDJ68966.1"/>
    </source>
</evidence>
<dbReference type="AlphaFoldDB" id="A0A1G8VSF8"/>
<dbReference type="SUPFAM" id="SSF54285">
    <property type="entry name" value="MoaD/ThiS"/>
    <property type="match status" value="1"/>
</dbReference>
<dbReference type="InterPro" id="IPR012675">
    <property type="entry name" value="Beta-grasp_dom_sf"/>
</dbReference>
<evidence type="ECO:0000313" key="2">
    <source>
        <dbReference type="Proteomes" id="UP000198694"/>
    </source>
</evidence>
<sequence length="67" mass="7567">MKLVINGEAIEVSNSIRTVSDLLKHFNLDQQIVIVELNKRILEKECHEQSFVADEDKIEIVNFVGGG</sequence>
<keyword evidence="2" id="KW-1185">Reference proteome</keyword>
<gene>
    <name evidence="1" type="ORF">SAMN05216243_0323</name>
</gene>
<dbReference type="Gene3D" id="3.10.20.30">
    <property type="match status" value="1"/>
</dbReference>
<dbReference type="InterPro" id="IPR003749">
    <property type="entry name" value="ThiS/MoaD-like"/>
</dbReference>
<proteinExistence type="predicted"/>
<dbReference type="CDD" id="cd00565">
    <property type="entry name" value="Ubl_ThiS"/>
    <property type="match status" value="1"/>
</dbReference>
<dbReference type="InterPro" id="IPR010035">
    <property type="entry name" value="Thi_S"/>
</dbReference>
<dbReference type="InterPro" id="IPR016155">
    <property type="entry name" value="Mopterin_synth/thiamin_S_b"/>
</dbReference>
<protein>
    <submittedName>
        <fullName evidence="1">Sulfur carrier protein</fullName>
    </submittedName>
</protein>
<dbReference type="PANTHER" id="PTHR34472:SF1">
    <property type="entry name" value="SULFUR CARRIER PROTEIN THIS"/>
    <property type="match status" value="1"/>
</dbReference>
<dbReference type="PANTHER" id="PTHR34472">
    <property type="entry name" value="SULFUR CARRIER PROTEIN THIS"/>
    <property type="match status" value="1"/>
</dbReference>
<dbReference type="RefSeq" id="WP_093210450.1">
    <property type="nucleotide sequence ID" value="NZ_FNFL01000001.1"/>
</dbReference>
<reference evidence="1 2" key="1">
    <citation type="submission" date="2016-10" db="EMBL/GenBank/DDBJ databases">
        <authorList>
            <person name="de Groot N.N."/>
        </authorList>
    </citation>
    <scope>NUCLEOTIDE SEQUENCE [LARGE SCALE GENOMIC DNA]</scope>
    <source>
        <strain evidence="1 2">CGMCC 1.6502</strain>
    </source>
</reference>